<gene>
    <name evidence="3" type="ORF">RHOBADRAFT_53028</name>
</gene>
<dbReference type="InterPro" id="IPR052594">
    <property type="entry name" value="J_domain-containing_protein"/>
</dbReference>
<feature type="region of interest" description="Disordered" evidence="1">
    <location>
        <begin position="277"/>
        <end position="339"/>
    </location>
</feature>
<dbReference type="GO" id="GO:0005737">
    <property type="term" value="C:cytoplasm"/>
    <property type="evidence" value="ECO:0007669"/>
    <property type="project" value="TreeGrafter"/>
</dbReference>
<evidence type="ECO:0000256" key="1">
    <source>
        <dbReference type="SAM" id="MobiDB-lite"/>
    </source>
</evidence>
<evidence type="ECO:0000259" key="2">
    <source>
        <dbReference type="PROSITE" id="PS50076"/>
    </source>
</evidence>
<feature type="region of interest" description="Disordered" evidence="1">
    <location>
        <begin position="195"/>
        <end position="253"/>
    </location>
</feature>
<dbReference type="PRINTS" id="PR00625">
    <property type="entry name" value="JDOMAIN"/>
</dbReference>
<dbReference type="GeneID" id="28977078"/>
<organism evidence="3 4">
    <name type="scientific">Rhodotorula graminis (strain WP1)</name>
    <dbReference type="NCBI Taxonomy" id="578459"/>
    <lineage>
        <taxon>Eukaryota</taxon>
        <taxon>Fungi</taxon>
        <taxon>Dikarya</taxon>
        <taxon>Basidiomycota</taxon>
        <taxon>Pucciniomycotina</taxon>
        <taxon>Microbotryomycetes</taxon>
        <taxon>Sporidiobolales</taxon>
        <taxon>Sporidiobolaceae</taxon>
        <taxon>Rhodotorula</taxon>
    </lineage>
</organism>
<dbReference type="PROSITE" id="PS00636">
    <property type="entry name" value="DNAJ_1"/>
    <property type="match status" value="1"/>
</dbReference>
<evidence type="ECO:0000313" key="3">
    <source>
        <dbReference type="EMBL" id="KPV76028.1"/>
    </source>
</evidence>
<dbReference type="AlphaFoldDB" id="A0A194S5M7"/>
<dbReference type="OMA" id="WLDLWSK"/>
<dbReference type="PROSITE" id="PS50076">
    <property type="entry name" value="DNAJ_2"/>
    <property type="match status" value="1"/>
</dbReference>
<dbReference type="SMART" id="SM00271">
    <property type="entry name" value="DnaJ"/>
    <property type="match status" value="1"/>
</dbReference>
<dbReference type="InterPro" id="IPR018253">
    <property type="entry name" value="DnaJ_domain_CS"/>
</dbReference>
<proteinExistence type="predicted"/>
<feature type="domain" description="J" evidence="2">
    <location>
        <begin position="18"/>
        <end position="92"/>
    </location>
</feature>
<dbReference type="CDD" id="cd06257">
    <property type="entry name" value="DnaJ"/>
    <property type="match status" value="1"/>
</dbReference>
<dbReference type="GO" id="GO:0005634">
    <property type="term" value="C:nucleus"/>
    <property type="evidence" value="ECO:0007669"/>
    <property type="project" value="TreeGrafter"/>
</dbReference>
<dbReference type="PANTHER" id="PTHR44144:SF1">
    <property type="entry name" value="DNAJ HOMOLOG SUBFAMILY C MEMBER 9"/>
    <property type="match status" value="1"/>
</dbReference>
<dbReference type="SUPFAM" id="SSF46565">
    <property type="entry name" value="Chaperone J-domain"/>
    <property type="match status" value="1"/>
</dbReference>
<dbReference type="InterPro" id="IPR056453">
    <property type="entry name" value="HTH_DNAJC9"/>
</dbReference>
<sequence>MSDDPAVTFFPDVDEIPSLYDVLGVAAEATADELKKAYRRLSLQYHPDKVASSSSSSSPADPAAATLRFQQIGFAYAVLKDTARREKYDLTGSTVEMSAEGAKSEAEWRDYFRELWSGEISAQSIADFLKTYQGSDEERGDVLAAYQSSGGDLDTILSSVMGSTVEDEDRLVAIINDAISSKEVKATSAWRKAVKDTKGKERRRKAAEKESKEAEELAKELGVHDKLFGGKGKGKGAKGKGKQDDGDDEAALRALIQGNQAKRMNSLLDSLEAKYAGAEAKKGGKKRASNGGGGGGAGDEGASGSKRARRKEAEPSEAEFEAMQARLDASRKSGGRKGK</sequence>
<dbReference type="InterPro" id="IPR036869">
    <property type="entry name" value="J_dom_sf"/>
</dbReference>
<dbReference type="Pfam" id="PF23302">
    <property type="entry name" value="HTH_DNAJC9"/>
    <property type="match status" value="1"/>
</dbReference>
<protein>
    <recommendedName>
        <fullName evidence="2">J domain-containing protein</fullName>
    </recommendedName>
</protein>
<dbReference type="RefSeq" id="XP_018272077.1">
    <property type="nucleotide sequence ID" value="XM_018416630.1"/>
</dbReference>
<dbReference type="Proteomes" id="UP000053890">
    <property type="component" value="Unassembled WGS sequence"/>
</dbReference>
<feature type="compositionally biased region" description="Basic and acidic residues" evidence="1">
    <location>
        <begin position="207"/>
        <end position="228"/>
    </location>
</feature>
<keyword evidence="4" id="KW-1185">Reference proteome</keyword>
<reference evidence="3 4" key="1">
    <citation type="journal article" date="2015" name="Front. Microbiol.">
        <title>Genome sequence of the plant growth promoting endophytic yeast Rhodotorula graminis WP1.</title>
        <authorList>
            <person name="Firrincieli A."/>
            <person name="Otillar R."/>
            <person name="Salamov A."/>
            <person name="Schmutz J."/>
            <person name="Khan Z."/>
            <person name="Redman R.S."/>
            <person name="Fleck N.D."/>
            <person name="Lindquist E."/>
            <person name="Grigoriev I.V."/>
            <person name="Doty S.L."/>
        </authorList>
    </citation>
    <scope>NUCLEOTIDE SEQUENCE [LARGE SCALE GENOMIC DNA]</scope>
    <source>
        <strain evidence="3 4">WP1</strain>
    </source>
</reference>
<dbReference type="Pfam" id="PF00226">
    <property type="entry name" value="DnaJ"/>
    <property type="match status" value="1"/>
</dbReference>
<dbReference type="OrthoDB" id="110024at2759"/>
<evidence type="ECO:0000313" key="4">
    <source>
        <dbReference type="Proteomes" id="UP000053890"/>
    </source>
</evidence>
<dbReference type="Gene3D" id="1.10.287.110">
    <property type="entry name" value="DnaJ domain"/>
    <property type="match status" value="1"/>
</dbReference>
<dbReference type="GO" id="GO:0031072">
    <property type="term" value="F:heat shock protein binding"/>
    <property type="evidence" value="ECO:0007669"/>
    <property type="project" value="TreeGrafter"/>
</dbReference>
<feature type="compositionally biased region" description="Gly residues" evidence="1">
    <location>
        <begin position="290"/>
        <end position="301"/>
    </location>
</feature>
<dbReference type="EMBL" id="KQ474077">
    <property type="protein sequence ID" value="KPV76028.1"/>
    <property type="molecule type" value="Genomic_DNA"/>
</dbReference>
<name>A0A194S5M7_RHOGW</name>
<dbReference type="InterPro" id="IPR001623">
    <property type="entry name" value="DnaJ_domain"/>
</dbReference>
<accession>A0A194S5M7</accession>
<dbReference type="PANTHER" id="PTHR44144">
    <property type="entry name" value="DNAJ HOMOLOG SUBFAMILY C MEMBER 9"/>
    <property type="match status" value="1"/>
</dbReference>